<evidence type="ECO:0000313" key="2">
    <source>
        <dbReference type="Proteomes" id="UP000011971"/>
    </source>
</evidence>
<protein>
    <submittedName>
        <fullName evidence="1">Uncharacterized protein</fullName>
    </submittedName>
</protein>
<comment type="caution">
    <text evidence="1">The sequence shown here is derived from an EMBL/GenBank/DDBJ whole genome shotgun (WGS) entry which is preliminary data.</text>
</comment>
<dbReference type="Proteomes" id="UP000011971">
    <property type="component" value="Unassembled WGS sequence"/>
</dbReference>
<dbReference type="AlphaFoldDB" id="M5JLF7"/>
<reference evidence="1 2" key="1">
    <citation type="journal article" date="2013" name="Gut Pathog.">
        <title>Draft genome of Ochrobactrum intermedium strain M86 isolated from non-ulcer dyspeptic individual from India.</title>
        <authorList>
            <person name="Kulkarni G."/>
            <person name="Dhotre D."/>
            <person name="Dharne M."/>
            <person name="Shetty S."/>
            <person name="Chowdhury S."/>
            <person name="Misra V."/>
            <person name="Misra S."/>
            <person name="Patole M."/>
            <person name="Shouche Y."/>
        </authorList>
    </citation>
    <scope>NUCLEOTIDE SEQUENCE [LARGE SCALE GENOMIC DNA]</scope>
    <source>
        <strain evidence="1 2">M86</strain>
    </source>
</reference>
<sequence length="70" mass="7918">MQARAIFQMEALPDISIGIPPTPASMQDLYKTCEYEQSRKLAKARGKPRALSPVLKPEITTYFLVVVDFF</sequence>
<feature type="non-terminal residue" evidence="1">
    <location>
        <position position="70"/>
    </location>
</feature>
<dbReference type="EMBL" id="AOGE01000054">
    <property type="protein sequence ID" value="ELT47408.1"/>
    <property type="molecule type" value="Genomic_DNA"/>
</dbReference>
<organism evidence="1 2">
    <name type="scientific">Brucella intermedia M86</name>
    <dbReference type="NCBI Taxonomy" id="1234597"/>
    <lineage>
        <taxon>Bacteria</taxon>
        <taxon>Pseudomonadati</taxon>
        <taxon>Pseudomonadota</taxon>
        <taxon>Alphaproteobacteria</taxon>
        <taxon>Hyphomicrobiales</taxon>
        <taxon>Brucellaceae</taxon>
        <taxon>Brucella/Ochrobactrum group</taxon>
        <taxon>Brucella</taxon>
    </lineage>
</organism>
<name>M5JLF7_9HYPH</name>
<proteinExistence type="predicted"/>
<accession>M5JLF7</accession>
<gene>
    <name evidence="1" type="ORF">D584_19688</name>
</gene>
<evidence type="ECO:0000313" key="1">
    <source>
        <dbReference type="EMBL" id="ELT47408.1"/>
    </source>
</evidence>